<proteinExistence type="predicted"/>
<dbReference type="OMA" id="WHEPREM"/>
<feature type="region of interest" description="Disordered" evidence="1">
    <location>
        <begin position="555"/>
        <end position="653"/>
    </location>
</feature>
<protein>
    <submittedName>
        <fullName evidence="4">PT repeat family protein</fullName>
    </submittedName>
</protein>
<feature type="compositionally biased region" description="Basic and acidic residues" evidence="1">
    <location>
        <begin position="219"/>
        <end position="228"/>
    </location>
</feature>
<accession>K1WIZ3</accession>
<evidence type="ECO:0000313" key="4">
    <source>
        <dbReference type="EMBL" id="EKD17610.1"/>
    </source>
</evidence>
<keyword evidence="2" id="KW-0812">Transmembrane</keyword>
<dbReference type="EMBL" id="JH921436">
    <property type="protein sequence ID" value="EKD17610.1"/>
    <property type="molecule type" value="Genomic_DNA"/>
</dbReference>
<sequence>MAPKTVSVTVRYSKPGTQPPIYLGGSFDDPQWHEPREMQYTTDENNEHDFYTEVNVEEGREYQYKFRVGPGDWWVLNEASPTVPDNQGIPNNLLAVPISEHSTAIVESTPAADALTAEEPPALAADMEHSTRGHAEEAMDTRETSDVLFDDEIVKDLEQPEATPSSVVRDPVEPHSTSAAESKADVVEAMKDGKIAPLDSSPGTVEPHPTPASEPKTVVGDKSKDTKKASLAVSPEPLEPHPTPAMELDKVDAELVEEPEDGNGRDNDKATRSTDSIESAPTSPSAIILTEDQPNAPTSEAEESHIDVTEHGNASGNSGPEPHSTAPALVVEKVDSKPSFGDDFGPGATVAEKDAHKLRTLDAEPDLTIIRNGAKTPEIANVAAEVADSAATLDRDAPTPPISDEEAGRTGYRRMSNTPIPEVAATAAEVADIAAYIDGVPISKKEFGDLLETRGYFEIMNDESIQFAETPPDEKVPQLPHESGLSLPIRNSTAVYDPVDIPFYDPNESTMIPFPEDREGILRELARIEASMPQGARAYSERSSSLGLIAEEIEEDQEDLSGPVKVNGSGGLTHSSKTEPEGMMGDSDKVGDGIAVSNPAISNGENVKPEEGETPTVEVPVTSSPEPVDLNASVDGAEESPKMPLPATPERIPATPFVVGNRQLGHDDGEVQAITTTGGPNILVEPATPAASTALPNPMDQPVDNQPLAQPAKPVEQPIDTAKTSAIEDKNGSGKLISRKQPPSPVPERPITPSSLRSVNKDAGSRNFLKAFWRVVFVDWIGGLIVRLCGGNRRKLLAVGAIAAFGLYFFLPTPRVAGLGMGVP</sequence>
<keyword evidence="2" id="KW-1133">Transmembrane helix</keyword>
<feature type="compositionally biased region" description="Low complexity" evidence="1">
    <location>
        <begin position="614"/>
        <end position="628"/>
    </location>
</feature>
<evidence type="ECO:0000256" key="1">
    <source>
        <dbReference type="SAM" id="MobiDB-lite"/>
    </source>
</evidence>
<feature type="transmembrane region" description="Helical" evidence="2">
    <location>
        <begin position="771"/>
        <end position="789"/>
    </location>
</feature>
<dbReference type="Proteomes" id="UP000006753">
    <property type="component" value="Unassembled WGS sequence"/>
</dbReference>
<feature type="compositionally biased region" description="Basic and acidic residues" evidence="1">
    <location>
        <begin position="182"/>
        <end position="194"/>
    </location>
</feature>
<dbReference type="InterPro" id="IPR032640">
    <property type="entry name" value="AMPK1_CBM"/>
</dbReference>
<name>K1WIZ3_MARBU</name>
<evidence type="ECO:0000259" key="3">
    <source>
        <dbReference type="Pfam" id="PF16561"/>
    </source>
</evidence>
<dbReference type="eggNOG" id="ENOG502S9K7">
    <property type="taxonomic scope" value="Eukaryota"/>
</dbReference>
<dbReference type="InterPro" id="IPR013783">
    <property type="entry name" value="Ig-like_fold"/>
</dbReference>
<organism evidence="4 5">
    <name type="scientific">Marssonina brunnea f. sp. multigermtubi (strain MB_m1)</name>
    <name type="common">Marssonina leaf spot fungus</name>
    <dbReference type="NCBI Taxonomy" id="1072389"/>
    <lineage>
        <taxon>Eukaryota</taxon>
        <taxon>Fungi</taxon>
        <taxon>Dikarya</taxon>
        <taxon>Ascomycota</taxon>
        <taxon>Pezizomycotina</taxon>
        <taxon>Leotiomycetes</taxon>
        <taxon>Helotiales</taxon>
        <taxon>Drepanopezizaceae</taxon>
        <taxon>Drepanopeziza</taxon>
    </lineage>
</organism>
<evidence type="ECO:0000256" key="2">
    <source>
        <dbReference type="SAM" id="Phobius"/>
    </source>
</evidence>
<feature type="compositionally biased region" description="Basic and acidic residues" evidence="1">
    <location>
        <begin position="576"/>
        <end position="591"/>
    </location>
</feature>
<dbReference type="Pfam" id="PF16561">
    <property type="entry name" value="AMPK1_CBM"/>
    <property type="match status" value="1"/>
</dbReference>
<dbReference type="OrthoDB" id="5350410at2759"/>
<feature type="compositionally biased region" description="Basic and acidic residues" evidence="1">
    <location>
        <begin position="262"/>
        <end position="272"/>
    </location>
</feature>
<dbReference type="KEGG" id="mbe:MBM_04471"/>
<feature type="compositionally biased region" description="Basic and acidic residues" evidence="1">
    <location>
        <begin position="127"/>
        <end position="145"/>
    </location>
</feature>
<feature type="region of interest" description="Disordered" evidence="1">
    <location>
        <begin position="127"/>
        <end position="146"/>
    </location>
</feature>
<keyword evidence="2" id="KW-0472">Membrane</keyword>
<feature type="compositionally biased region" description="Polar residues" evidence="1">
    <location>
        <begin position="273"/>
        <end position="285"/>
    </location>
</feature>
<dbReference type="CDD" id="cd02859">
    <property type="entry name" value="E_set_AMPKbeta_like_N"/>
    <property type="match status" value="1"/>
</dbReference>
<reference evidence="4 5" key="1">
    <citation type="journal article" date="2012" name="BMC Genomics">
        <title>Sequencing the genome of Marssonina brunnea reveals fungus-poplar co-evolution.</title>
        <authorList>
            <person name="Zhu S."/>
            <person name="Cao Y.-Z."/>
            <person name="Jiang C."/>
            <person name="Tan B.-Y."/>
            <person name="Wang Z."/>
            <person name="Feng S."/>
            <person name="Zhang L."/>
            <person name="Su X.-H."/>
            <person name="Brejova B."/>
            <person name="Vinar T."/>
            <person name="Xu M."/>
            <person name="Wang M.-X."/>
            <person name="Zhang S.-G."/>
            <person name="Huang M.-R."/>
            <person name="Wu R."/>
            <person name="Zhou Y."/>
        </authorList>
    </citation>
    <scope>NUCLEOTIDE SEQUENCE [LARGE SCALE GENOMIC DNA]</scope>
    <source>
        <strain evidence="4 5">MB_m1</strain>
    </source>
</reference>
<evidence type="ECO:0000313" key="5">
    <source>
        <dbReference type="Proteomes" id="UP000006753"/>
    </source>
</evidence>
<dbReference type="InParanoid" id="K1WIZ3"/>
<feature type="domain" description="AMP-activated protein kinase glycogen-binding" evidence="3">
    <location>
        <begin position="7"/>
        <end position="97"/>
    </location>
</feature>
<dbReference type="SUPFAM" id="SSF81296">
    <property type="entry name" value="E set domains"/>
    <property type="match status" value="1"/>
</dbReference>
<dbReference type="GeneID" id="18760406"/>
<dbReference type="AlphaFoldDB" id="K1WIZ3"/>
<feature type="region of interest" description="Disordered" evidence="1">
    <location>
        <begin position="699"/>
        <end position="759"/>
    </location>
</feature>
<keyword evidence="5" id="KW-1185">Reference proteome</keyword>
<feature type="region of interest" description="Disordered" evidence="1">
    <location>
        <begin position="158"/>
        <end position="329"/>
    </location>
</feature>
<feature type="region of interest" description="Disordered" evidence="1">
    <location>
        <begin position="390"/>
        <end position="415"/>
    </location>
</feature>
<gene>
    <name evidence="4" type="ORF">MBM_04471</name>
</gene>
<dbReference type="Gene3D" id="2.60.40.10">
    <property type="entry name" value="Immunoglobulins"/>
    <property type="match status" value="1"/>
</dbReference>
<dbReference type="InterPro" id="IPR014756">
    <property type="entry name" value="Ig_E-set"/>
</dbReference>
<dbReference type="HOGENOM" id="CLU_343565_0_0_1"/>
<feature type="transmembrane region" description="Helical" evidence="2">
    <location>
        <begin position="796"/>
        <end position="814"/>
    </location>
</feature>